<dbReference type="PANTHER" id="PTHR33729:SF6">
    <property type="entry name" value="METHYL-CPG-BINDING DOMAIN-CONTAINING PROTEIN 11"/>
    <property type="match status" value="1"/>
</dbReference>
<dbReference type="CDD" id="cd01396">
    <property type="entry name" value="MeCP2_MBD"/>
    <property type="match status" value="1"/>
</dbReference>
<feature type="region of interest" description="Disordered" evidence="6">
    <location>
        <begin position="76"/>
        <end position="103"/>
    </location>
</feature>
<keyword evidence="9" id="KW-1185">Reference proteome</keyword>
<evidence type="ECO:0000256" key="4">
    <source>
        <dbReference type="ARBA" id="ARBA00023163"/>
    </source>
</evidence>
<feature type="compositionally biased region" description="Basic and acidic residues" evidence="6">
    <location>
        <begin position="256"/>
        <end position="272"/>
    </location>
</feature>
<keyword evidence="2" id="KW-0805">Transcription regulation</keyword>
<comment type="subcellular location">
    <subcellularLocation>
        <location evidence="1">Nucleus</location>
    </subcellularLocation>
</comment>
<dbReference type="PANTHER" id="PTHR33729">
    <property type="entry name" value="METHYL-CPG BINDING DOMAIN CONTAINING PROTEIN, EXPRESSED"/>
    <property type="match status" value="1"/>
</dbReference>
<accession>A0A0K9NZG0</accession>
<feature type="compositionally biased region" description="Basic and acidic residues" evidence="6">
    <location>
        <begin position="367"/>
        <end position="381"/>
    </location>
</feature>
<feature type="compositionally biased region" description="Basic and acidic residues" evidence="6">
    <location>
        <begin position="391"/>
        <end position="403"/>
    </location>
</feature>
<gene>
    <name evidence="8" type="ORF">ZOSMA_486G00140</name>
</gene>
<dbReference type="Pfam" id="PF01429">
    <property type="entry name" value="MBD"/>
    <property type="match status" value="1"/>
</dbReference>
<sequence length="432" mass="48515">MPNSNTTPAVEGIDENDGAREELVGDDAVFVDLPAPSGWKKKFLPKTSGTPKKNEIIFVSPSGEEMKSKRQLDQYLKSHPGCPSSSEFDWGTGDTPRRSERISKRAKAFEIVEEVPKKKGKRSITKGRSVEKKKNLDEKTEEVREETGAMEEKKALDEKTEQVQEETGAMEENKESVDSEMKDAADDKIGKEEPITDETIMKDSAENDNEATKETIMVEATKPVEDVDNNNTNGQEKADEDMKEHIVEQNEAPAIDNDKVEDEKTDLKIEENTHVKKAEDKKLTDAEETIHKEKAEDKKLIDAEETIHEEKAEDKVVTHIEEKTQEEKSEDKVVTHTEEKTQEEKVEDKVVTNTEEKILEEKAKEVISADRDCKEEAKVDQNPHTATMDSPHADAEKADKKPNSSDNPIDSGVHSINRDEVAAQHKASPIQC</sequence>
<feature type="region of interest" description="Disordered" evidence="6">
    <location>
        <begin position="115"/>
        <end position="272"/>
    </location>
</feature>
<reference evidence="9" key="1">
    <citation type="journal article" date="2016" name="Nature">
        <title>The genome of the seagrass Zostera marina reveals angiosperm adaptation to the sea.</title>
        <authorList>
            <person name="Olsen J.L."/>
            <person name="Rouze P."/>
            <person name="Verhelst B."/>
            <person name="Lin Y.-C."/>
            <person name="Bayer T."/>
            <person name="Collen J."/>
            <person name="Dattolo E."/>
            <person name="De Paoli E."/>
            <person name="Dittami S."/>
            <person name="Maumus F."/>
            <person name="Michel G."/>
            <person name="Kersting A."/>
            <person name="Lauritano C."/>
            <person name="Lohaus R."/>
            <person name="Toepel M."/>
            <person name="Tonon T."/>
            <person name="Vanneste K."/>
            <person name="Amirebrahimi M."/>
            <person name="Brakel J."/>
            <person name="Bostroem C."/>
            <person name="Chovatia M."/>
            <person name="Grimwood J."/>
            <person name="Jenkins J.W."/>
            <person name="Jueterbock A."/>
            <person name="Mraz A."/>
            <person name="Stam W.T."/>
            <person name="Tice H."/>
            <person name="Bornberg-Bauer E."/>
            <person name="Green P.J."/>
            <person name="Pearson G.A."/>
            <person name="Procaccini G."/>
            <person name="Duarte C.M."/>
            <person name="Schmutz J."/>
            <person name="Reusch T.B.H."/>
            <person name="Van de Peer Y."/>
        </authorList>
    </citation>
    <scope>NUCLEOTIDE SEQUENCE [LARGE SCALE GENOMIC DNA]</scope>
    <source>
        <strain evidence="9">cv. Finnish</strain>
    </source>
</reference>
<dbReference type="OrthoDB" id="1435582at2759"/>
<dbReference type="Gene3D" id="3.30.890.10">
    <property type="entry name" value="Methyl-cpg-binding Protein 2, Chain A"/>
    <property type="match status" value="1"/>
</dbReference>
<comment type="caution">
    <text evidence="8">The sequence shown here is derived from an EMBL/GenBank/DDBJ whole genome shotgun (WGS) entry which is preliminary data.</text>
</comment>
<dbReference type="Proteomes" id="UP000036987">
    <property type="component" value="Unassembled WGS sequence"/>
</dbReference>
<feature type="compositionally biased region" description="Basic and acidic residues" evidence="6">
    <location>
        <begin position="128"/>
        <end position="162"/>
    </location>
</feature>
<name>A0A0K9NZG0_ZOSMR</name>
<evidence type="ECO:0000313" key="9">
    <source>
        <dbReference type="Proteomes" id="UP000036987"/>
    </source>
</evidence>
<feature type="compositionally biased region" description="Basic and acidic residues" evidence="6">
    <location>
        <begin position="236"/>
        <end position="248"/>
    </location>
</feature>
<dbReference type="SUPFAM" id="SSF54171">
    <property type="entry name" value="DNA-binding domain"/>
    <property type="match status" value="1"/>
</dbReference>
<evidence type="ECO:0000256" key="6">
    <source>
        <dbReference type="SAM" id="MobiDB-lite"/>
    </source>
</evidence>
<dbReference type="PROSITE" id="PS50982">
    <property type="entry name" value="MBD"/>
    <property type="match status" value="1"/>
</dbReference>
<dbReference type="InterPro" id="IPR039622">
    <property type="entry name" value="MBD10/11"/>
</dbReference>
<evidence type="ECO:0000313" key="8">
    <source>
        <dbReference type="EMBL" id="KMZ62196.1"/>
    </source>
</evidence>
<feature type="compositionally biased region" description="Basic and acidic residues" evidence="6">
    <location>
        <begin position="171"/>
        <end position="213"/>
    </location>
</feature>
<evidence type="ECO:0000259" key="7">
    <source>
        <dbReference type="PROSITE" id="PS50982"/>
    </source>
</evidence>
<evidence type="ECO:0000256" key="3">
    <source>
        <dbReference type="ARBA" id="ARBA00023125"/>
    </source>
</evidence>
<dbReference type="GO" id="GO:0003677">
    <property type="term" value="F:DNA binding"/>
    <property type="evidence" value="ECO:0007669"/>
    <property type="project" value="UniProtKB-KW"/>
</dbReference>
<dbReference type="AlphaFoldDB" id="A0A0K9NZG0"/>
<dbReference type="OMA" id="NTQSDKD"/>
<organism evidence="8 9">
    <name type="scientific">Zostera marina</name>
    <name type="common">Eelgrass</name>
    <dbReference type="NCBI Taxonomy" id="29655"/>
    <lineage>
        <taxon>Eukaryota</taxon>
        <taxon>Viridiplantae</taxon>
        <taxon>Streptophyta</taxon>
        <taxon>Embryophyta</taxon>
        <taxon>Tracheophyta</taxon>
        <taxon>Spermatophyta</taxon>
        <taxon>Magnoliopsida</taxon>
        <taxon>Liliopsida</taxon>
        <taxon>Zosteraceae</taxon>
        <taxon>Zostera</taxon>
    </lineage>
</organism>
<keyword evidence="3" id="KW-0238">DNA-binding</keyword>
<evidence type="ECO:0000256" key="5">
    <source>
        <dbReference type="ARBA" id="ARBA00023242"/>
    </source>
</evidence>
<dbReference type="InterPro" id="IPR001739">
    <property type="entry name" value="Methyl_CpG_DNA-bd"/>
</dbReference>
<evidence type="ECO:0000256" key="1">
    <source>
        <dbReference type="ARBA" id="ARBA00004123"/>
    </source>
</evidence>
<dbReference type="InterPro" id="IPR016177">
    <property type="entry name" value="DNA-bd_dom_sf"/>
</dbReference>
<protein>
    <recommendedName>
        <fullName evidence="7">MBD domain-containing protein</fullName>
    </recommendedName>
</protein>
<feature type="domain" description="MBD" evidence="7">
    <location>
        <begin position="25"/>
        <end position="95"/>
    </location>
</feature>
<evidence type="ECO:0000256" key="2">
    <source>
        <dbReference type="ARBA" id="ARBA00023015"/>
    </source>
</evidence>
<keyword evidence="5" id="KW-0539">Nucleus</keyword>
<proteinExistence type="predicted"/>
<feature type="region of interest" description="Disordered" evidence="6">
    <location>
        <begin position="367"/>
        <end position="432"/>
    </location>
</feature>
<dbReference type="GO" id="GO:0005634">
    <property type="term" value="C:nucleus"/>
    <property type="evidence" value="ECO:0007669"/>
    <property type="project" value="UniProtKB-SubCell"/>
</dbReference>
<keyword evidence="4" id="KW-0804">Transcription</keyword>
<feature type="region of interest" description="Disordered" evidence="6">
    <location>
        <begin position="303"/>
        <end position="348"/>
    </location>
</feature>
<dbReference type="EMBL" id="LFYR01001402">
    <property type="protein sequence ID" value="KMZ62196.1"/>
    <property type="molecule type" value="Genomic_DNA"/>
</dbReference>